<reference evidence="3" key="1">
    <citation type="journal article" date="2019" name="Int. J. Syst. Evol. Microbiol.">
        <title>The Global Catalogue of Microorganisms (GCM) 10K type strain sequencing project: providing services to taxonomists for standard genome sequencing and annotation.</title>
        <authorList>
            <consortium name="The Broad Institute Genomics Platform"/>
            <consortium name="The Broad Institute Genome Sequencing Center for Infectious Disease"/>
            <person name="Wu L."/>
            <person name="Ma J."/>
        </authorList>
    </citation>
    <scope>NUCLEOTIDE SEQUENCE [LARGE SCALE GENOMIC DNA]</scope>
    <source>
        <strain evidence="3">JCM 3296</strain>
    </source>
</reference>
<protein>
    <recommendedName>
        <fullName evidence="1">TIR domain-containing protein</fullName>
    </recommendedName>
</protein>
<dbReference type="InterPro" id="IPR000157">
    <property type="entry name" value="TIR_dom"/>
</dbReference>
<sequence>MVSSNALFEAIKDFLVEEKQQGRILSTVDDLMHSFRRTQLEAPPTDELADKFGACIGRLESVGVVRRMSYGDYVLLRPELLDSYASSLVQAAKDEPDGLGFVKEDDALEGNFRIPKDERLTNPQQERILLNAVVQELLRREIALKEVTDREVDLIFPSQFTRERPDAPRLPGQDVVFTFDGHLYSIYSTLAVRLSHSRFFERHEMWHNSATYKADAGGLCGIAIREVEEGKGELALFYDESAIPLVRKQFEAYVVEHLQQRAGEVATRRVRRCGLCGYTIPDDLVRGRIERGKQKMTCPQCDDFVITLVDGPDEVGDVRPVVEQMNSNADARRDEDVAATTLRGKREAGDYDVFLCHNVKDKPQVLEIAQELEARGILPWLDVHDIQPGSRWQQEMAKGIEKSRSAAVLIGPAGPGPWHEAEMELINDWSARNRSRRVIPVILDGTESEPELPGFLRVWSTVDMRTADPDPIEQLIWGITGQHPRWA</sequence>
<organism evidence="2 3">
    <name type="scientific">Lentzea flava</name>
    <dbReference type="NCBI Taxonomy" id="103732"/>
    <lineage>
        <taxon>Bacteria</taxon>
        <taxon>Bacillati</taxon>
        <taxon>Actinomycetota</taxon>
        <taxon>Actinomycetes</taxon>
        <taxon>Pseudonocardiales</taxon>
        <taxon>Pseudonocardiaceae</taxon>
        <taxon>Lentzea</taxon>
    </lineage>
</organism>
<dbReference type="SUPFAM" id="SSF52200">
    <property type="entry name" value="Toll/Interleukin receptor TIR domain"/>
    <property type="match status" value="1"/>
</dbReference>
<evidence type="ECO:0000259" key="1">
    <source>
        <dbReference type="PROSITE" id="PS50104"/>
    </source>
</evidence>
<feature type="domain" description="TIR" evidence="1">
    <location>
        <begin position="349"/>
        <end position="487"/>
    </location>
</feature>
<dbReference type="PROSITE" id="PS50104">
    <property type="entry name" value="TIR"/>
    <property type="match status" value="1"/>
</dbReference>
<proteinExistence type="predicted"/>
<dbReference type="Proteomes" id="UP000649573">
    <property type="component" value="Unassembled WGS sequence"/>
</dbReference>
<dbReference type="Gene3D" id="3.40.50.10140">
    <property type="entry name" value="Toll/interleukin-1 receptor homology (TIR) domain"/>
    <property type="match status" value="1"/>
</dbReference>
<keyword evidence="3" id="KW-1185">Reference proteome</keyword>
<dbReference type="EMBL" id="BMRE01000011">
    <property type="protein sequence ID" value="GGU36997.1"/>
    <property type="molecule type" value="Genomic_DNA"/>
</dbReference>
<comment type="caution">
    <text evidence="2">The sequence shown here is derived from an EMBL/GenBank/DDBJ whole genome shotgun (WGS) entry which is preliminary data.</text>
</comment>
<gene>
    <name evidence="2" type="ORF">GCM10010178_31440</name>
</gene>
<dbReference type="InterPro" id="IPR035897">
    <property type="entry name" value="Toll_tir_struct_dom_sf"/>
</dbReference>
<dbReference type="Pfam" id="PF13676">
    <property type="entry name" value="TIR_2"/>
    <property type="match status" value="1"/>
</dbReference>
<evidence type="ECO:0000313" key="3">
    <source>
        <dbReference type="Proteomes" id="UP000649573"/>
    </source>
</evidence>
<evidence type="ECO:0000313" key="2">
    <source>
        <dbReference type="EMBL" id="GGU36997.1"/>
    </source>
</evidence>
<accession>A0ABQ2UL11</accession>
<name>A0ABQ2UL11_9PSEU</name>